<proteinExistence type="predicted"/>
<dbReference type="RefSeq" id="WP_354457914.1">
    <property type="nucleotide sequence ID" value="NZ_JBEWSZ010000001.1"/>
</dbReference>
<reference evidence="1 2" key="1">
    <citation type="submission" date="2024-06" db="EMBL/GenBank/DDBJ databases">
        <authorList>
            <person name="Kim D.-U."/>
        </authorList>
    </citation>
    <scope>NUCLEOTIDE SEQUENCE [LARGE SCALE GENOMIC DNA]</scope>
    <source>
        <strain evidence="1 2">KACC15460</strain>
    </source>
</reference>
<gene>
    <name evidence="1" type="ORF">ABVQ20_02485</name>
</gene>
<protein>
    <submittedName>
        <fullName evidence="1">Uncharacterized protein</fullName>
    </submittedName>
</protein>
<sequence length="224" mass="24515">MNELSLLTNTPLGAIGGSIGPIGADGIYRMAPTPDRHNSNESVVTNATGSIERPWTIWQHNRYATINRFTWRGSFSASDGVGERVHLFAVAGSSANEDGAAQLLNTQYQAVAAALQDMVEAGEDESHFIDQPTFQQSVNFVNYLRLFDVPAPKVFAHGGDAITFVWAIPDRKRYVTLDEDGATFLEMIKRSGVTCEAEAYIERKDFSTLISVLGGKAWQNRASV</sequence>
<accession>A0ABV2D729</accession>
<name>A0ABV2D729_9HYPH</name>
<organism evidence="1 2">
    <name type="scientific">Mesorhizobium shangrilense</name>
    <dbReference type="NCBI Taxonomy" id="460060"/>
    <lineage>
        <taxon>Bacteria</taxon>
        <taxon>Pseudomonadati</taxon>
        <taxon>Pseudomonadota</taxon>
        <taxon>Alphaproteobacteria</taxon>
        <taxon>Hyphomicrobiales</taxon>
        <taxon>Phyllobacteriaceae</taxon>
        <taxon>Mesorhizobium</taxon>
    </lineage>
</organism>
<comment type="caution">
    <text evidence="1">The sequence shown here is derived from an EMBL/GenBank/DDBJ whole genome shotgun (WGS) entry which is preliminary data.</text>
</comment>
<keyword evidence="2" id="KW-1185">Reference proteome</keyword>
<dbReference type="Proteomes" id="UP001548832">
    <property type="component" value="Unassembled WGS sequence"/>
</dbReference>
<evidence type="ECO:0000313" key="2">
    <source>
        <dbReference type="Proteomes" id="UP001548832"/>
    </source>
</evidence>
<evidence type="ECO:0000313" key="1">
    <source>
        <dbReference type="EMBL" id="MET2825837.1"/>
    </source>
</evidence>
<dbReference type="EMBL" id="JBEWSZ010000001">
    <property type="protein sequence ID" value="MET2825837.1"/>
    <property type="molecule type" value="Genomic_DNA"/>
</dbReference>